<evidence type="ECO:0000313" key="2">
    <source>
        <dbReference type="EMBL" id="PVD26642.1"/>
    </source>
</evidence>
<evidence type="ECO:0000313" key="3">
    <source>
        <dbReference type="Proteomes" id="UP000245119"/>
    </source>
</evidence>
<dbReference type="AlphaFoldDB" id="A0A2T7NZN9"/>
<dbReference type="Proteomes" id="UP000245119">
    <property type="component" value="Linkage Group LG8"/>
</dbReference>
<dbReference type="EMBL" id="PZQS01000008">
    <property type="protein sequence ID" value="PVD26642.1"/>
    <property type="molecule type" value="Genomic_DNA"/>
</dbReference>
<accession>A0A2T7NZN9</accession>
<reference evidence="2 3" key="1">
    <citation type="submission" date="2018-04" db="EMBL/GenBank/DDBJ databases">
        <title>The genome of golden apple snail Pomacea canaliculata provides insight into stress tolerance and invasive adaptation.</title>
        <authorList>
            <person name="Liu C."/>
            <person name="Liu B."/>
            <person name="Ren Y."/>
            <person name="Zhang Y."/>
            <person name="Wang H."/>
            <person name="Li S."/>
            <person name="Jiang F."/>
            <person name="Yin L."/>
            <person name="Zhang G."/>
            <person name="Qian W."/>
            <person name="Fan W."/>
        </authorList>
    </citation>
    <scope>NUCLEOTIDE SEQUENCE [LARGE SCALE GENOMIC DNA]</scope>
    <source>
        <strain evidence="2">SZHN2017</strain>
        <tissue evidence="2">Muscle</tissue>
    </source>
</reference>
<protein>
    <submittedName>
        <fullName evidence="2">Uncharacterized protein</fullName>
    </submittedName>
</protein>
<gene>
    <name evidence="2" type="ORF">C0Q70_14320</name>
</gene>
<proteinExistence type="predicted"/>
<keyword evidence="3" id="KW-1185">Reference proteome</keyword>
<sequence>MESTSCFDKMCNRSCLYYRLLCVHPKHPTLWTLQWSLPGVSTSPTMLAQARRAVKTAGDKCPVVVVVGPPGGVSPLPLKNGGQDSSAPS</sequence>
<feature type="region of interest" description="Disordered" evidence="1">
    <location>
        <begin position="70"/>
        <end position="89"/>
    </location>
</feature>
<comment type="caution">
    <text evidence="2">The sequence shown here is derived from an EMBL/GenBank/DDBJ whole genome shotgun (WGS) entry which is preliminary data.</text>
</comment>
<evidence type="ECO:0000256" key="1">
    <source>
        <dbReference type="SAM" id="MobiDB-lite"/>
    </source>
</evidence>
<name>A0A2T7NZN9_POMCA</name>
<organism evidence="2 3">
    <name type="scientific">Pomacea canaliculata</name>
    <name type="common">Golden apple snail</name>
    <dbReference type="NCBI Taxonomy" id="400727"/>
    <lineage>
        <taxon>Eukaryota</taxon>
        <taxon>Metazoa</taxon>
        <taxon>Spiralia</taxon>
        <taxon>Lophotrochozoa</taxon>
        <taxon>Mollusca</taxon>
        <taxon>Gastropoda</taxon>
        <taxon>Caenogastropoda</taxon>
        <taxon>Architaenioglossa</taxon>
        <taxon>Ampullarioidea</taxon>
        <taxon>Ampullariidae</taxon>
        <taxon>Pomacea</taxon>
    </lineage>
</organism>